<feature type="compositionally biased region" description="Basic and acidic residues" evidence="1">
    <location>
        <begin position="69"/>
        <end position="83"/>
    </location>
</feature>
<proteinExistence type="predicted"/>
<accession>A0AAV4SDG0</accession>
<sequence>MKASRKQMVRLFIFARSDAASVAAAGGSGSFSFRDIATAVGVELPNVSYFSHSKMYSSSKSANSLSFSESRDHLGRPEFIHPT</sequence>
<evidence type="ECO:0000256" key="1">
    <source>
        <dbReference type="SAM" id="MobiDB-lite"/>
    </source>
</evidence>
<reference evidence="2 3" key="1">
    <citation type="submission" date="2021-06" db="EMBL/GenBank/DDBJ databases">
        <title>Caerostris darwini draft genome.</title>
        <authorList>
            <person name="Kono N."/>
            <person name="Arakawa K."/>
        </authorList>
    </citation>
    <scope>NUCLEOTIDE SEQUENCE [LARGE SCALE GENOMIC DNA]</scope>
</reference>
<dbReference type="EMBL" id="BPLQ01007676">
    <property type="protein sequence ID" value="GIY31522.1"/>
    <property type="molecule type" value="Genomic_DNA"/>
</dbReference>
<feature type="region of interest" description="Disordered" evidence="1">
    <location>
        <begin position="61"/>
        <end position="83"/>
    </location>
</feature>
<gene>
    <name evidence="2" type="ORF">CDAR_78431</name>
</gene>
<comment type="caution">
    <text evidence="2">The sequence shown here is derived from an EMBL/GenBank/DDBJ whole genome shotgun (WGS) entry which is preliminary data.</text>
</comment>
<dbReference type="Proteomes" id="UP001054837">
    <property type="component" value="Unassembled WGS sequence"/>
</dbReference>
<evidence type="ECO:0000313" key="3">
    <source>
        <dbReference type="Proteomes" id="UP001054837"/>
    </source>
</evidence>
<evidence type="ECO:0000313" key="2">
    <source>
        <dbReference type="EMBL" id="GIY31522.1"/>
    </source>
</evidence>
<dbReference type="AlphaFoldDB" id="A0AAV4SDG0"/>
<protein>
    <submittedName>
        <fullName evidence="2">Uncharacterized protein</fullName>
    </submittedName>
</protein>
<name>A0AAV4SDG0_9ARAC</name>
<keyword evidence="3" id="KW-1185">Reference proteome</keyword>
<organism evidence="2 3">
    <name type="scientific">Caerostris darwini</name>
    <dbReference type="NCBI Taxonomy" id="1538125"/>
    <lineage>
        <taxon>Eukaryota</taxon>
        <taxon>Metazoa</taxon>
        <taxon>Ecdysozoa</taxon>
        <taxon>Arthropoda</taxon>
        <taxon>Chelicerata</taxon>
        <taxon>Arachnida</taxon>
        <taxon>Araneae</taxon>
        <taxon>Araneomorphae</taxon>
        <taxon>Entelegynae</taxon>
        <taxon>Araneoidea</taxon>
        <taxon>Araneidae</taxon>
        <taxon>Caerostris</taxon>
    </lineage>
</organism>